<keyword evidence="8" id="KW-1185">Reference proteome</keyword>
<dbReference type="Pfam" id="PF13639">
    <property type="entry name" value="zf-RING_2"/>
    <property type="match status" value="1"/>
</dbReference>
<keyword evidence="5" id="KW-1133">Transmembrane helix</keyword>
<dbReference type="InterPro" id="IPR051834">
    <property type="entry name" value="RING_finger_E3_ligase"/>
</dbReference>
<dbReference type="Proteomes" id="UP000692954">
    <property type="component" value="Unassembled WGS sequence"/>
</dbReference>
<dbReference type="GO" id="GO:0061630">
    <property type="term" value="F:ubiquitin protein ligase activity"/>
    <property type="evidence" value="ECO:0007669"/>
    <property type="project" value="TreeGrafter"/>
</dbReference>
<feature type="transmembrane region" description="Helical" evidence="5">
    <location>
        <begin position="150"/>
        <end position="167"/>
    </location>
</feature>
<dbReference type="GO" id="GO:0008270">
    <property type="term" value="F:zinc ion binding"/>
    <property type="evidence" value="ECO:0007669"/>
    <property type="project" value="UniProtKB-KW"/>
</dbReference>
<evidence type="ECO:0000259" key="6">
    <source>
        <dbReference type="PROSITE" id="PS50089"/>
    </source>
</evidence>
<comment type="caution">
    <text evidence="7">The sequence shown here is derived from an EMBL/GenBank/DDBJ whole genome shotgun (WGS) entry which is preliminary data.</text>
</comment>
<dbReference type="InterPro" id="IPR001841">
    <property type="entry name" value="Znf_RING"/>
</dbReference>
<gene>
    <name evidence="7" type="ORF">PSON_ATCC_30995.1.T0770103</name>
</gene>
<protein>
    <recommendedName>
        <fullName evidence="6">RING-type domain-containing protein</fullName>
    </recommendedName>
</protein>
<feature type="transmembrane region" description="Helical" evidence="5">
    <location>
        <begin position="50"/>
        <end position="67"/>
    </location>
</feature>
<dbReference type="PANTHER" id="PTHR45931:SF3">
    <property type="entry name" value="RING ZINC FINGER-CONTAINING PROTEIN"/>
    <property type="match status" value="1"/>
</dbReference>
<keyword evidence="5" id="KW-0812">Transmembrane</keyword>
<sequence>MLINRRYTKIFYKGLQHTHYAMLMCRVYAIFKFMMTAVFTLTINCESCELTNWMLAVLVHSLIAYIYHTYMGILLNNIQIVMQIAESLNHMIQLEEGHDQSNALQESQYIVNEDLDPYLNLTVEEMERKQKILAAQIRCEVALKYKSMRFLGIITFWTTQILVIWAFRLQMFNPEDPQLYHACFSHVITFQLVFLFLTVYQYLEVYMISLLIIICLPFLIPVMLWHKFKQKKKNYDNQKSLKELKKTCKMLYQSEKIQGDHECGICMHVYVTDEELLILPCDPKHHFHMQCIQTWLLINSTCPKCRTSFLRFNQQQQQ</sequence>
<evidence type="ECO:0000256" key="2">
    <source>
        <dbReference type="ARBA" id="ARBA00022771"/>
    </source>
</evidence>
<evidence type="ECO:0000256" key="5">
    <source>
        <dbReference type="SAM" id="Phobius"/>
    </source>
</evidence>
<dbReference type="EMBL" id="CAJJDN010000077">
    <property type="protein sequence ID" value="CAD8102138.1"/>
    <property type="molecule type" value="Genomic_DNA"/>
</dbReference>
<dbReference type="PROSITE" id="PS50089">
    <property type="entry name" value="ZF_RING_2"/>
    <property type="match status" value="1"/>
</dbReference>
<keyword evidence="5" id="KW-0472">Membrane</keyword>
<feature type="domain" description="RING-type" evidence="6">
    <location>
        <begin position="263"/>
        <end position="306"/>
    </location>
</feature>
<dbReference type="GO" id="GO:0005634">
    <property type="term" value="C:nucleus"/>
    <property type="evidence" value="ECO:0007669"/>
    <property type="project" value="TreeGrafter"/>
</dbReference>
<proteinExistence type="predicted"/>
<organism evidence="7 8">
    <name type="scientific">Paramecium sonneborni</name>
    <dbReference type="NCBI Taxonomy" id="65129"/>
    <lineage>
        <taxon>Eukaryota</taxon>
        <taxon>Sar</taxon>
        <taxon>Alveolata</taxon>
        <taxon>Ciliophora</taxon>
        <taxon>Intramacronucleata</taxon>
        <taxon>Oligohymenophorea</taxon>
        <taxon>Peniculida</taxon>
        <taxon>Parameciidae</taxon>
        <taxon>Paramecium</taxon>
    </lineage>
</organism>
<keyword evidence="2 4" id="KW-0863">Zinc-finger</keyword>
<feature type="transmembrane region" description="Helical" evidence="5">
    <location>
        <begin position="20"/>
        <end position="43"/>
    </location>
</feature>
<evidence type="ECO:0000256" key="3">
    <source>
        <dbReference type="ARBA" id="ARBA00022833"/>
    </source>
</evidence>
<evidence type="ECO:0000256" key="4">
    <source>
        <dbReference type="PROSITE-ProRule" id="PRU00175"/>
    </source>
</evidence>
<feature type="transmembrane region" description="Helical" evidence="5">
    <location>
        <begin position="206"/>
        <end position="225"/>
    </location>
</feature>
<dbReference type="GO" id="GO:0006511">
    <property type="term" value="P:ubiquitin-dependent protein catabolic process"/>
    <property type="evidence" value="ECO:0007669"/>
    <property type="project" value="TreeGrafter"/>
</dbReference>
<reference evidence="7" key="1">
    <citation type="submission" date="2021-01" db="EMBL/GenBank/DDBJ databases">
        <authorList>
            <consortium name="Genoscope - CEA"/>
            <person name="William W."/>
        </authorList>
    </citation>
    <scope>NUCLEOTIDE SEQUENCE</scope>
</reference>
<dbReference type="OrthoDB" id="21204at2759"/>
<keyword evidence="1" id="KW-0479">Metal-binding</keyword>
<evidence type="ECO:0000256" key="1">
    <source>
        <dbReference type="ARBA" id="ARBA00022723"/>
    </source>
</evidence>
<evidence type="ECO:0000313" key="8">
    <source>
        <dbReference type="Proteomes" id="UP000692954"/>
    </source>
</evidence>
<dbReference type="AlphaFoldDB" id="A0A8S1PIC7"/>
<name>A0A8S1PIC7_9CILI</name>
<evidence type="ECO:0000313" key="7">
    <source>
        <dbReference type="EMBL" id="CAD8102138.1"/>
    </source>
</evidence>
<dbReference type="PANTHER" id="PTHR45931">
    <property type="entry name" value="SI:CH211-59O9.10"/>
    <property type="match status" value="1"/>
</dbReference>
<keyword evidence="3" id="KW-0862">Zinc</keyword>
<accession>A0A8S1PIC7</accession>